<evidence type="ECO:0000313" key="2">
    <source>
        <dbReference type="Proteomes" id="UP001233999"/>
    </source>
</evidence>
<dbReference type="EMBL" id="JASPKZ010004211">
    <property type="protein sequence ID" value="KAJ9590506.1"/>
    <property type="molecule type" value="Genomic_DNA"/>
</dbReference>
<sequence length="78" mass="9097">TPNVRLKSGMQYLRRNRTQFNNLDFFSQKSVTTYARYIYCQVIVKGTIARATQHFTKEASKLNSCIKTQQLKCCLLQT</sequence>
<dbReference type="Proteomes" id="UP001233999">
    <property type="component" value="Unassembled WGS sequence"/>
</dbReference>
<protein>
    <submittedName>
        <fullName evidence="1">Uncharacterized protein</fullName>
    </submittedName>
</protein>
<reference evidence="1" key="1">
    <citation type="journal article" date="2023" name="IScience">
        <title>Live-bearing cockroach genome reveals convergent evolutionary mechanisms linked to viviparity in insects and beyond.</title>
        <authorList>
            <person name="Fouks B."/>
            <person name="Harrison M.C."/>
            <person name="Mikhailova A.A."/>
            <person name="Marchal E."/>
            <person name="English S."/>
            <person name="Carruthers M."/>
            <person name="Jennings E.C."/>
            <person name="Chiamaka E.L."/>
            <person name="Frigard R.A."/>
            <person name="Pippel M."/>
            <person name="Attardo G.M."/>
            <person name="Benoit J.B."/>
            <person name="Bornberg-Bauer E."/>
            <person name="Tobe S.S."/>
        </authorList>
    </citation>
    <scope>NUCLEOTIDE SEQUENCE</scope>
    <source>
        <strain evidence="1">Stay&amp;Tobe</strain>
    </source>
</reference>
<dbReference type="AlphaFoldDB" id="A0AAD8A204"/>
<feature type="non-terminal residue" evidence="1">
    <location>
        <position position="78"/>
    </location>
</feature>
<gene>
    <name evidence="1" type="ORF">L9F63_016457</name>
</gene>
<proteinExistence type="predicted"/>
<feature type="non-terminal residue" evidence="1">
    <location>
        <position position="1"/>
    </location>
</feature>
<comment type="caution">
    <text evidence="1">The sequence shown here is derived from an EMBL/GenBank/DDBJ whole genome shotgun (WGS) entry which is preliminary data.</text>
</comment>
<reference evidence="1" key="2">
    <citation type="submission" date="2023-05" db="EMBL/GenBank/DDBJ databases">
        <authorList>
            <person name="Fouks B."/>
        </authorList>
    </citation>
    <scope>NUCLEOTIDE SEQUENCE</scope>
    <source>
        <strain evidence="1">Stay&amp;Tobe</strain>
        <tissue evidence="1">Testes</tissue>
    </source>
</reference>
<keyword evidence="2" id="KW-1185">Reference proteome</keyword>
<organism evidence="1 2">
    <name type="scientific">Diploptera punctata</name>
    <name type="common">Pacific beetle cockroach</name>
    <dbReference type="NCBI Taxonomy" id="6984"/>
    <lineage>
        <taxon>Eukaryota</taxon>
        <taxon>Metazoa</taxon>
        <taxon>Ecdysozoa</taxon>
        <taxon>Arthropoda</taxon>
        <taxon>Hexapoda</taxon>
        <taxon>Insecta</taxon>
        <taxon>Pterygota</taxon>
        <taxon>Neoptera</taxon>
        <taxon>Polyneoptera</taxon>
        <taxon>Dictyoptera</taxon>
        <taxon>Blattodea</taxon>
        <taxon>Blaberoidea</taxon>
        <taxon>Blaberidae</taxon>
        <taxon>Diplopterinae</taxon>
        <taxon>Diploptera</taxon>
    </lineage>
</organism>
<accession>A0AAD8A204</accession>
<name>A0AAD8A204_DIPPU</name>
<evidence type="ECO:0000313" key="1">
    <source>
        <dbReference type="EMBL" id="KAJ9590506.1"/>
    </source>
</evidence>